<dbReference type="Proteomes" id="UP000509448">
    <property type="component" value="Chromosome"/>
</dbReference>
<dbReference type="EMBL" id="AP018732">
    <property type="protein sequence ID" value="BBE41701.1"/>
    <property type="molecule type" value="Genomic_DNA"/>
</dbReference>
<dbReference type="KEGG" id="ccai:NAS2_0309"/>
<organism evidence="1 2">
    <name type="scientific">Conexivisphaera calida</name>
    <dbReference type="NCBI Taxonomy" id="1874277"/>
    <lineage>
        <taxon>Archaea</taxon>
        <taxon>Nitrososphaerota</taxon>
        <taxon>Conexivisphaeria</taxon>
        <taxon>Conexivisphaerales</taxon>
        <taxon>Conexivisphaeraceae</taxon>
        <taxon>Conexivisphaera</taxon>
    </lineage>
</organism>
<reference evidence="1 2" key="1">
    <citation type="journal article" date="2019" name="ISME J.">
        <title>Isolation and characterization of a thermophilic sulfur- and iron-reducing thaumarchaeote from a terrestrial acidic hot spring.</title>
        <authorList>
            <person name="Kato S."/>
            <person name="Itoh T."/>
            <person name="Yuki M."/>
            <person name="Nagamori M."/>
            <person name="Ohnishi M."/>
            <person name="Uematsu K."/>
            <person name="Suzuki K."/>
            <person name="Takashina T."/>
            <person name="Ohkuma M."/>
        </authorList>
    </citation>
    <scope>NUCLEOTIDE SEQUENCE [LARGE SCALE GENOMIC DNA]</scope>
    <source>
        <strain evidence="1 2">NAS-02</strain>
    </source>
</reference>
<evidence type="ECO:0008006" key="3">
    <source>
        <dbReference type="Google" id="ProtNLM"/>
    </source>
</evidence>
<accession>A0A4P2VC80</accession>
<dbReference type="InterPro" id="IPR002836">
    <property type="entry name" value="PDCD5-like"/>
</dbReference>
<evidence type="ECO:0000313" key="1">
    <source>
        <dbReference type="EMBL" id="BBE41701.1"/>
    </source>
</evidence>
<dbReference type="GO" id="GO:0003677">
    <property type="term" value="F:DNA binding"/>
    <property type="evidence" value="ECO:0007669"/>
    <property type="project" value="InterPro"/>
</dbReference>
<name>A0A4P2VC80_9ARCH</name>
<proteinExistence type="predicted"/>
<protein>
    <recommendedName>
        <fullName evidence="3">Double-stranded DNA-binding protein</fullName>
    </recommendedName>
</protein>
<dbReference type="AlphaFoldDB" id="A0A4P2VC80"/>
<keyword evidence="2" id="KW-1185">Reference proteome</keyword>
<dbReference type="RefSeq" id="WP_174448012.1">
    <property type="nucleotide sequence ID" value="NZ_AP018732.1"/>
</dbReference>
<dbReference type="OrthoDB" id="9122at2157"/>
<dbReference type="GeneID" id="55584127"/>
<evidence type="ECO:0000313" key="2">
    <source>
        <dbReference type="Proteomes" id="UP000509448"/>
    </source>
</evidence>
<dbReference type="Pfam" id="PF01984">
    <property type="entry name" value="dsDNA_bind"/>
    <property type="match status" value="1"/>
</dbReference>
<gene>
    <name evidence="1" type="ORF">NAS2_0309</name>
</gene>
<sequence length="128" mass="14517">MSDDPELDMILARKRRELLAMAARQGAGKAVEQPSTKKDPVEVLRAALIDRGDEVLEAALSQYPEETRRIAERLAELVERGAIAGKITGRQLLWLFRQLGLDVRLETKIYVEQDGRFVPLMDAMKRKD</sequence>